<comment type="caution">
    <text evidence="2">The sequence shown here is derived from an EMBL/GenBank/DDBJ whole genome shotgun (WGS) entry which is preliminary data.</text>
</comment>
<keyword evidence="1" id="KW-0472">Membrane</keyword>
<keyword evidence="3" id="KW-1185">Reference proteome</keyword>
<gene>
    <name evidence="2" type="ORF">J2T19_000196</name>
</gene>
<sequence length="69" mass="7743">MVNVLFVILGVHTALLLVNLIVFIPVAIQSRTGIAEVTKSLGYIALIPYVPALLIIVMWIDDINDWRRK</sequence>
<keyword evidence="1" id="KW-0812">Transmembrane</keyword>
<organism evidence="2 3">
    <name type="scientific">Paenibacillus tundrae</name>
    <dbReference type="NCBI Taxonomy" id="528187"/>
    <lineage>
        <taxon>Bacteria</taxon>
        <taxon>Bacillati</taxon>
        <taxon>Bacillota</taxon>
        <taxon>Bacilli</taxon>
        <taxon>Bacillales</taxon>
        <taxon>Paenibacillaceae</taxon>
        <taxon>Paenibacillus</taxon>
    </lineage>
</organism>
<evidence type="ECO:0000256" key="1">
    <source>
        <dbReference type="SAM" id="Phobius"/>
    </source>
</evidence>
<dbReference type="RefSeq" id="WP_307212038.1">
    <property type="nucleotide sequence ID" value="NZ_JAUSTI010000001.1"/>
</dbReference>
<proteinExistence type="predicted"/>
<dbReference type="EMBL" id="JAUSTI010000001">
    <property type="protein sequence ID" value="MDQ0168759.1"/>
    <property type="molecule type" value="Genomic_DNA"/>
</dbReference>
<keyword evidence="1" id="KW-1133">Transmembrane helix</keyword>
<feature type="transmembrane region" description="Helical" evidence="1">
    <location>
        <begin position="40"/>
        <end position="60"/>
    </location>
</feature>
<feature type="transmembrane region" description="Helical" evidence="1">
    <location>
        <begin position="6"/>
        <end position="28"/>
    </location>
</feature>
<name>A0ABT9W680_9BACL</name>
<evidence type="ECO:0000313" key="3">
    <source>
        <dbReference type="Proteomes" id="UP001233836"/>
    </source>
</evidence>
<reference evidence="2 3" key="1">
    <citation type="submission" date="2023-07" db="EMBL/GenBank/DDBJ databases">
        <title>Sorghum-associated microbial communities from plants grown in Nebraska, USA.</title>
        <authorList>
            <person name="Schachtman D."/>
        </authorList>
    </citation>
    <scope>NUCLEOTIDE SEQUENCE [LARGE SCALE GENOMIC DNA]</scope>
    <source>
        <strain evidence="2 3">DS1314</strain>
    </source>
</reference>
<dbReference type="Proteomes" id="UP001233836">
    <property type="component" value="Unassembled WGS sequence"/>
</dbReference>
<accession>A0ABT9W680</accession>
<protein>
    <submittedName>
        <fullName evidence="2">Uncharacterized protein</fullName>
    </submittedName>
</protein>
<evidence type="ECO:0000313" key="2">
    <source>
        <dbReference type="EMBL" id="MDQ0168759.1"/>
    </source>
</evidence>